<accession>A0A183JPT0</accession>
<evidence type="ECO:0000313" key="4">
    <source>
        <dbReference type="WBParaSite" id="SCUD_0000471701-mRNA-1"/>
    </source>
</evidence>
<dbReference type="WBParaSite" id="SCUD_0000471701-mRNA-1">
    <property type="protein sequence ID" value="SCUD_0000471701-mRNA-1"/>
    <property type="gene ID" value="SCUD_0000471701"/>
</dbReference>
<dbReference type="EMBL" id="UZAK01006617">
    <property type="protein sequence ID" value="VDO90606.1"/>
    <property type="molecule type" value="Genomic_DNA"/>
</dbReference>
<reference evidence="4" key="1">
    <citation type="submission" date="2016-06" db="UniProtKB">
        <authorList>
            <consortium name="WormBaseParasite"/>
        </authorList>
    </citation>
    <scope>IDENTIFICATION</scope>
</reference>
<sequence length="88" mass="10387">MDVSADRSPLIQPEETSNKSSFPSITVVKPKHPRRYKLLPKDKLRFPKNDTSNQFWRVNDYTKHMPLINVNCDDDRFVLSFFLLIVHL</sequence>
<feature type="region of interest" description="Disordered" evidence="1">
    <location>
        <begin position="1"/>
        <end position="24"/>
    </location>
</feature>
<evidence type="ECO:0000313" key="3">
    <source>
        <dbReference type="Proteomes" id="UP000279833"/>
    </source>
</evidence>
<gene>
    <name evidence="2" type="ORF">SCUD_LOCUS4717</name>
</gene>
<name>A0A183JPT0_9TREM</name>
<organism evidence="4">
    <name type="scientific">Schistosoma curassoni</name>
    <dbReference type="NCBI Taxonomy" id="6186"/>
    <lineage>
        <taxon>Eukaryota</taxon>
        <taxon>Metazoa</taxon>
        <taxon>Spiralia</taxon>
        <taxon>Lophotrochozoa</taxon>
        <taxon>Platyhelminthes</taxon>
        <taxon>Trematoda</taxon>
        <taxon>Digenea</taxon>
        <taxon>Strigeidida</taxon>
        <taxon>Schistosomatoidea</taxon>
        <taxon>Schistosomatidae</taxon>
        <taxon>Schistosoma</taxon>
    </lineage>
</organism>
<keyword evidence="3" id="KW-1185">Reference proteome</keyword>
<feature type="compositionally biased region" description="Polar residues" evidence="1">
    <location>
        <begin position="14"/>
        <end position="24"/>
    </location>
</feature>
<dbReference type="AlphaFoldDB" id="A0A183JPT0"/>
<protein>
    <submittedName>
        <fullName evidence="2 4">Uncharacterized protein</fullName>
    </submittedName>
</protein>
<dbReference type="Proteomes" id="UP000279833">
    <property type="component" value="Unassembled WGS sequence"/>
</dbReference>
<proteinExistence type="predicted"/>
<reference evidence="2 3" key="2">
    <citation type="submission" date="2018-11" db="EMBL/GenBank/DDBJ databases">
        <authorList>
            <consortium name="Pathogen Informatics"/>
        </authorList>
    </citation>
    <scope>NUCLEOTIDE SEQUENCE [LARGE SCALE GENOMIC DNA]</scope>
    <source>
        <strain evidence="2">Dakar</strain>
        <strain evidence="3">Dakar, Senegal</strain>
    </source>
</reference>
<evidence type="ECO:0000256" key="1">
    <source>
        <dbReference type="SAM" id="MobiDB-lite"/>
    </source>
</evidence>
<evidence type="ECO:0000313" key="2">
    <source>
        <dbReference type="EMBL" id="VDO90606.1"/>
    </source>
</evidence>